<feature type="chain" id="PRO_5039256850" evidence="2">
    <location>
        <begin position="33"/>
        <end position="811"/>
    </location>
</feature>
<feature type="region of interest" description="Disordered" evidence="1">
    <location>
        <begin position="776"/>
        <end position="811"/>
    </location>
</feature>
<dbReference type="InterPro" id="IPR051344">
    <property type="entry name" value="Vgb"/>
</dbReference>
<dbReference type="EMBL" id="FNTX01000002">
    <property type="protein sequence ID" value="SEE91714.1"/>
    <property type="molecule type" value="Genomic_DNA"/>
</dbReference>
<dbReference type="Proteomes" id="UP000199220">
    <property type="component" value="Unassembled WGS sequence"/>
</dbReference>
<protein>
    <submittedName>
        <fullName evidence="3">PQQ-like domain-containing protein</fullName>
    </submittedName>
</protein>
<evidence type="ECO:0000313" key="4">
    <source>
        <dbReference type="Proteomes" id="UP000199220"/>
    </source>
</evidence>
<evidence type="ECO:0000256" key="1">
    <source>
        <dbReference type="SAM" id="MobiDB-lite"/>
    </source>
</evidence>
<dbReference type="PANTHER" id="PTHR40274:SF3">
    <property type="entry name" value="VIRGINIAMYCIN B LYASE"/>
    <property type="match status" value="1"/>
</dbReference>
<dbReference type="InterPro" id="IPR015943">
    <property type="entry name" value="WD40/YVTN_repeat-like_dom_sf"/>
</dbReference>
<feature type="signal peptide" evidence="2">
    <location>
        <begin position="1"/>
        <end position="32"/>
    </location>
</feature>
<keyword evidence="4" id="KW-1185">Reference proteome</keyword>
<name>A0A1H5MQW3_9MICO</name>
<dbReference type="SUPFAM" id="SSF50969">
    <property type="entry name" value="YVTN repeat-like/Quinoprotein amine dehydrogenase"/>
    <property type="match status" value="1"/>
</dbReference>
<accession>A0A1H5MQW3</accession>
<dbReference type="RefSeq" id="WP_089774339.1">
    <property type="nucleotide sequence ID" value="NZ_FNTX01000002.1"/>
</dbReference>
<evidence type="ECO:0000256" key="2">
    <source>
        <dbReference type="SAM" id="SignalP"/>
    </source>
</evidence>
<reference evidence="4" key="1">
    <citation type="submission" date="2016-10" db="EMBL/GenBank/DDBJ databases">
        <authorList>
            <person name="Varghese N."/>
            <person name="Submissions S."/>
        </authorList>
    </citation>
    <scope>NUCLEOTIDE SEQUENCE [LARGE SCALE GENOMIC DNA]</scope>
    <source>
        <strain evidence="4">DSM 21368</strain>
    </source>
</reference>
<feature type="compositionally biased region" description="Polar residues" evidence="1">
    <location>
        <begin position="798"/>
        <end position="811"/>
    </location>
</feature>
<proteinExistence type="predicted"/>
<organism evidence="3 4">
    <name type="scientific">Ruania alba</name>
    <dbReference type="NCBI Taxonomy" id="648782"/>
    <lineage>
        <taxon>Bacteria</taxon>
        <taxon>Bacillati</taxon>
        <taxon>Actinomycetota</taxon>
        <taxon>Actinomycetes</taxon>
        <taxon>Micrococcales</taxon>
        <taxon>Ruaniaceae</taxon>
        <taxon>Ruania</taxon>
    </lineage>
</organism>
<gene>
    <name evidence="3" type="ORF">SAMN04488554_3570</name>
</gene>
<dbReference type="STRING" id="648782.SAMN04488554_3570"/>
<dbReference type="PANTHER" id="PTHR40274">
    <property type="entry name" value="VIRGINIAMYCIN B LYASE"/>
    <property type="match status" value="1"/>
</dbReference>
<dbReference type="SUPFAM" id="SSF101898">
    <property type="entry name" value="NHL repeat"/>
    <property type="match status" value="1"/>
</dbReference>
<evidence type="ECO:0000313" key="3">
    <source>
        <dbReference type="EMBL" id="SEE91714.1"/>
    </source>
</evidence>
<dbReference type="SUPFAM" id="SSF75011">
    <property type="entry name" value="3-carboxy-cis,cis-mucoante lactonizing enzyme"/>
    <property type="match status" value="1"/>
</dbReference>
<dbReference type="AlphaFoldDB" id="A0A1H5MQW3"/>
<sequence length="811" mass="85288">MISSPTRPHVRLIAATAVAAVTSLGLASSASGDDGSASLGLTAEVIDRGHIATEPNTSFAEAGTLADGTPVLYISGSGEPASFTVVNAETGELISGAEVAPKIIGGPIQPLPDGSAYFGLRSGSGIIIYHWDAETHEITEAVENPVGERLVRELQLGDDGLLYGSTYPNTKVFSYDPATGEVRDYGSIVDEQDGDTYAEGFSVHDGTAYVGTGMQNGNLVAVDLDSGEISTMEVPAEYDHISRFYRSQQVGDLIAMAFSPGISGGTNTLFWDTAAQDWACDGAIGTFVNLNNPYTESTEDGRFYYKASNEIWEFDTTDCSVTPTGWIDTDLAGTGNHRALSLVTTGEGSAAEHALLGLNRDGSFWRFDPETGEQAYFESQVSGSRLTAHSIHVGPDDRVYMGYYLSPSLLGRFDPTTEEIEAISGPSQADSWATFEGDILTGSYANAVVHRGDPTAEWDWDTNPSQQFRLISEGQDRIIEMATDGALVAMATVSDYGVRGGALTLTDMDERRDTYRDLVDAQSTASVTFGPDGLVYAGTSIRGGLSSQNSPLDAHLVVFDPDAGEVVEALVPVPDNDVVSGLTVVGNSIWGVTNTGILFEYDITAGEVVERLELGTGASSSPWGLASTIQAHPTDGLLYGISGSDVFAFDPHSHQVQILAEDGYKRMDIAPDGTIYALGETNLYEIAIERAPECTTTIDGRHDGPLAISDEVLCVTGGSVHGSITLSEGATLIAQDAQLAGPVHSTNATVVEIVGSTVSGPVTITGTSERTVLSDNQIRGPLSCSDNASAPTDLGSPNVISGPQTGQCSDL</sequence>
<keyword evidence="2" id="KW-0732">Signal</keyword>
<dbReference type="InterPro" id="IPR011044">
    <property type="entry name" value="Quino_amine_DH_bsu"/>
</dbReference>
<dbReference type="Gene3D" id="2.130.10.10">
    <property type="entry name" value="YVTN repeat-like/Quinoprotein amine dehydrogenase"/>
    <property type="match status" value="2"/>
</dbReference>